<gene>
    <name evidence="2" type="ORF">SteCoe_8589</name>
</gene>
<dbReference type="AlphaFoldDB" id="A0A1R2CJT9"/>
<name>A0A1R2CJT9_9CILI</name>
<dbReference type="InterPro" id="IPR011992">
    <property type="entry name" value="EF-hand-dom_pair"/>
</dbReference>
<comment type="caution">
    <text evidence="2">The sequence shown here is derived from an EMBL/GenBank/DDBJ whole genome shotgun (WGS) entry which is preliminary data.</text>
</comment>
<proteinExistence type="predicted"/>
<dbReference type="EMBL" id="MPUH01000129">
    <property type="protein sequence ID" value="OMJ89292.1"/>
    <property type="molecule type" value="Genomic_DNA"/>
</dbReference>
<reference evidence="2 3" key="1">
    <citation type="submission" date="2016-11" db="EMBL/GenBank/DDBJ databases">
        <title>The macronuclear genome of Stentor coeruleus: a giant cell with tiny introns.</title>
        <authorList>
            <person name="Slabodnick M."/>
            <person name="Ruby J.G."/>
            <person name="Reiff S.B."/>
            <person name="Swart E.C."/>
            <person name="Gosai S."/>
            <person name="Prabakaran S."/>
            <person name="Witkowska E."/>
            <person name="Larue G.E."/>
            <person name="Fisher S."/>
            <person name="Freeman R.M."/>
            <person name="Gunawardena J."/>
            <person name="Chu W."/>
            <person name="Stover N.A."/>
            <person name="Gregory B.D."/>
            <person name="Nowacki M."/>
            <person name="Derisi J."/>
            <person name="Roy S.W."/>
            <person name="Marshall W.F."/>
            <person name="Sood P."/>
        </authorList>
    </citation>
    <scope>NUCLEOTIDE SEQUENCE [LARGE SCALE GENOMIC DNA]</scope>
    <source>
        <strain evidence="2">WM001</strain>
    </source>
</reference>
<keyword evidence="1" id="KW-0175">Coiled coil</keyword>
<dbReference type="SUPFAM" id="SSF47473">
    <property type="entry name" value="EF-hand"/>
    <property type="match status" value="1"/>
</dbReference>
<evidence type="ECO:0000313" key="3">
    <source>
        <dbReference type="Proteomes" id="UP000187209"/>
    </source>
</evidence>
<sequence>MDVEILWEQLYEIKVQEIKELKGEIDNLKSLCAQSETGPILLNKRPSLKSPSELPVDLYSKVYIEKLRDIFFRYATVFSCNENFIDLTHFRLIFNELGLGKKDLNWTKGELIYHSVSKRTNIDFDKFVQLMKKIAYQRFKTTNYLEKLEPLLKIPDKRMDFIDKNIQQWIEDSQIGRVKEVMSSYDELLRVIFSVFSSKGVKYQNRLSLSNLLEFCCDCKIVPAIVSNLEVSRIFHVVEDGESLGYEEFLTTFACIGILGMGKIGIQNTVYAIDKILVILSGNSEFIYKKKNQPPRWKEN</sequence>
<keyword evidence="3" id="KW-1185">Reference proteome</keyword>
<feature type="coiled-coil region" evidence="1">
    <location>
        <begin position="11"/>
        <end position="38"/>
    </location>
</feature>
<dbReference type="Gene3D" id="1.10.238.10">
    <property type="entry name" value="EF-hand"/>
    <property type="match status" value="1"/>
</dbReference>
<dbReference type="Proteomes" id="UP000187209">
    <property type="component" value="Unassembled WGS sequence"/>
</dbReference>
<protein>
    <recommendedName>
        <fullName evidence="4">EF-hand domain-containing protein</fullName>
    </recommendedName>
</protein>
<evidence type="ECO:0008006" key="4">
    <source>
        <dbReference type="Google" id="ProtNLM"/>
    </source>
</evidence>
<evidence type="ECO:0000256" key="1">
    <source>
        <dbReference type="SAM" id="Coils"/>
    </source>
</evidence>
<accession>A0A1R2CJT9</accession>
<evidence type="ECO:0000313" key="2">
    <source>
        <dbReference type="EMBL" id="OMJ89292.1"/>
    </source>
</evidence>
<organism evidence="2 3">
    <name type="scientific">Stentor coeruleus</name>
    <dbReference type="NCBI Taxonomy" id="5963"/>
    <lineage>
        <taxon>Eukaryota</taxon>
        <taxon>Sar</taxon>
        <taxon>Alveolata</taxon>
        <taxon>Ciliophora</taxon>
        <taxon>Postciliodesmatophora</taxon>
        <taxon>Heterotrichea</taxon>
        <taxon>Heterotrichida</taxon>
        <taxon>Stentoridae</taxon>
        <taxon>Stentor</taxon>
    </lineage>
</organism>